<dbReference type="Pfam" id="PF13456">
    <property type="entry name" value="RVT_3"/>
    <property type="match status" value="1"/>
</dbReference>
<dbReference type="Proteomes" id="UP000029121">
    <property type="component" value="Unassembled WGS sequence"/>
</dbReference>
<feature type="non-terminal residue" evidence="2">
    <location>
        <position position="1"/>
    </location>
</feature>
<dbReference type="GO" id="GO:0004523">
    <property type="term" value="F:RNA-DNA hybrid ribonuclease activity"/>
    <property type="evidence" value="ECO:0007669"/>
    <property type="project" value="InterPro"/>
</dbReference>
<evidence type="ECO:0000313" key="3">
    <source>
        <dbReference type="Proteomes" id="UP000029121"/>
    </source>
</evidence>
<sequence length="173" mass="19828">VRNLGATGRCWLSPALGTFKCNIHSSWVNDSSFCGGAWLICNHIGDVLYHARDAFFSFTNRIAAELRCILWCLTSLHDIHFDICELWLDRNGAWEAITFPSQWPKYRAFLYKIEQVIRVMRNVTFHPSSSKANMLAREIACSVTRDGRLTAYMALGGPTWLQDRIERDKRRGG</sequence>
<dbReference type="GO" id="GO:0003676">
    <property type="term" value="F:nucleic acid binding"/>
    <property type="evidence" value="ECO:0007669"/>
    <property type="project" value="InterPro"/>
</dbReference>
<dbReference type="AlphaFoldDB" id="R0I5E4"/>
<dbReference type="OrthoDB" id="1097030at2759"/>
<organism evidence="2 3">
    <name type="scientific">Capsella rubella</name>
    <dbReference type="NCBI Taxonomy" id="81985"/>
    <lineage>
        <taxon>Eukaryota</taxon>
        <taxon>Viridiplantae</taxon>
        <taxon>Streptophyta</taxon>
        <taxon>Embryophyta</taxon>
        <taxon>Tracheophyta</taxon>
        <taxon>Spermatophyta</taxon>
        <taxon>Magnoliopsida</taxon>
        <taxon>eudicotyledons</taxon>
        <taxon>Gunneridae</taxon>
        <taxon>Pentapetalae</taxon>
        <taxon>rosids</taxon>
        <taxon>malvids</taxon>
        <taxon>Brassicales</taxon>
        <taxon>Brassicaceae</taxon>
        <taxon>Camelineae</taxon>
        <taxon>Capsella</taxon>
    </lineage>
</organism>
<dbReference type="eggNOG" id="KOG1075">
    <property type="taxonomic scope" value="Eukaryota"/>
</dbReference>
<gene>
    <name evidence="2" type="ORF">CARUB_v10022084mg</name>
</gene>
<reference evidence="3" key="1">
    <citation type="journal article" date="2013" name="Nat. Genet.">
        <title>The Capsella rubella genome and the genomic consequences of rapid mating system evolution.</title>
        <authorList>
            <person name="Slotte T."/>
            <person name="Hazzouri K.M."/>
            <person name="Agren J.A."/>
            <person name="Koenig D."/>
            <person name="Maumus F."/>
            <person name="Guo Y.L."/>
            <person name="Steige K."/>
            <person name="Platts A.E."/>
            <person name="Escobar J.S."/>
            <person name="Newman L.K."/>
            <person name="Wang W."/>
            <person name="Mandakova T."/>
            <person name="Vello E."/>
            <person name="Smith L.M."/>
            <person name="Henz S.R."/>
            <person name="Steffen J."/>
            <person name="Takuno S."/>
            <person name="Brandvain Y."/>
            <person name="Coop G."/>
            <person name="Andolfatto P."/>
            <person name="Hu T.T."/>
            <person name="Blanchette M."/>
            <person name="Clark R.M."/>
            <person name="Quesneville H."/>
            <person name="Nordborg M."/>
            <person name="Gaut B.S."/>
            <person name="Lysak M.A."/>
            <person name="Jenkins J."/>
            <person name="Grimwood J."/>
            <person name="Chapman J."/>
            <person name="Prochnik S."/>
            <person name="Shu S."/>
            <person name="Rokhsar D."/>
            <person name="Schmutz J."/>
            <person name="Weigel D."/>
            <person name="Wright S.I."/>
        </authorList>
    </citation>
    <scope>NUCLEOTIDE SEQUENCE [LARGE SCALE GENOMIC DNA]</scope>
    <source>
        <strain evidence="3">cv. Monte Gargano</strain>
    </source>
</reference>
<name>R0I5E4_9BRAS</name>
<dbReference type="EMBL" id="KB870806">
    <property type="protein sequence ID" value="EOA33255.1"/>
    <property type="molecule type" value="Genomic_DNA"/>
</dbReference>
<evidence type="ECO:0000259" key="1">
    <source>
        <dbReference type="Pfam" id="PF13456"/>
    </source>
</evidence>
<dbReference type="KEGG" id="crb:17896254"/>
<accession>R0I5E4</accession>
<proteinExistence type="predicted"/>
<evidence type="ECO:0000313" key="2">
    <source>
        <dbReference type="EMBL" id="EOA33255.1"/>
    </source>
</evidence>
<keyword evidence="3" id="KW-1185">Reference proteome</keyword>
<dbReference type="InterPro" id="IPR002156">
    <property type="entry name" value="RNaseH_domain"/>
</dbReference>
<protein>
    <recommendedName>
        <fullName evidence="1">RNase H type-1 domain-containing protein</fullName>
    </recommendedName>
</protein>
<feature type="domain" description="RNase H type-1" evidence="1">
    <location>
        <begin position="24"/>
        <end position="140"/>
    </location>
</feature>